<keyword evidence="2" id="KW-1185">Reference proteome</keyword>
<dbReference type="Proteomes" id="UP000219972">
    <property type="component" value="Unassembled WGS sequence"/>
</dbReference>
<proteinExistence type="predicted"/>
<organism evidence="1 2">
    <name type="scientific">Rhizobium anhuiense</name>
    <dbReference type="NCBI Taxonomy" id="1184720"/>
    <lineage>
        <taxon>Bacteria</taxon>
        <taxon>Pseudomonadati</taxon>
        <taxon>Pseudomonadota</taxon>
        <taxon>Alphaproteobacteria</taxon>
        <taxon>Hyphomicrobiales</taxon>
        <taxon>Rhizobiaceae</taxon>
        <taxon>Rhizobium/Agrobacterium group</taxon>
        <taxon>Rhizobium</taxon>
    </lineage>
</organism>
<comment type="caution">
    <text evidence="1">The sequence shown here is derived from an EMBL/GenBank/DDBJ whole genome shotgun (WGS) entry which is preliminary data.</text>
</comment>
<dbReference type="EMBL" id="NWSL01000042">
    <property type="protein sequence ID" value="PDS47571.1"/>
    <property type="molecule type" value="Genomic_DNA"/>
</dbReference>
<name>A0ABX4IXC5_9HYPH</name>
<accession>A0ABX4IXC5</accession>
<protein>
    <submittedName>
        <fullName evidence="1">Uncharacterized protein</fullName>
    </submittedName>
</protein>
<evidence type="ECO:0000313" key="1">
    <source>
        <dbReference type="EMBL" id="PDS47571.1"/>
    </source>
</evidence>
<reference evidence="1 2" key="1">
    <citation type="submission" date="2017-09" db="EMBL/GenBank/DDBJ databases">
        <title>Comparative genomics of rhizobia isolated from Phaseolus vulgaris in China.</title>
        <authorList>
            <person name="Tong W."/>
        </authorList>
    </citation>
    <scope>NUCLEOTIDE SEQUENCE [LARGE SCALE GENOMIC DNA]</scope>
    <source>
        <strain evidence="1 2">Y27</strain>
    </source>
</reference>
<evidence type="ECO:0000313" key="2">
    <source>
        <dbReference type="Proteomes" id="UP000219972"/>
    </source>
</evidence>
<sequence>MLPLIMVVRAMIERLKVWASMLPIVRNEVTALSRRVDLLTQQADTLSAQLTYWETQAAAWQAVLVNEQLKIRSVLDEMDIVLRGIAASPAASRPKAGEINGGNSEAIVALAEEVKKLRADLLDGTGLRATSAHNEQ</sequence>
<gene>
    <name evidence="1" type="ORF">CO662_34285</name>
</gene>